<gene>
    <name evidence="8" type="ORF">PHJA_002319600</name>
</gene>
<keyword evidence="9" id="KW-1185">Reference proteome</keyword>
<evidence type="ECO:0000313" key="9">
    <source>
        <dbReference type="Proteomes" id="UP000653305"/>
    </source>
</evidence>
<comment type="caution">
    <text evidence="8">The sequence shown here is derived from an EMBL/GenBank/DDBJ whole genome shotgun (WGS) entry which is preliminary data.</text>
</comment>
<dbReference type="InterPro" id="IPR029000">
    <property type="entry name" value="Cyclophilin-like_dom_sf"/>
</dbReference>
<dbReference type="AlphaFoldDB" id="A0A830CR45"/>
<name>A0A830CR45_9LAMI</name>
<feature type="compositionally biased region" description="Basic and acidic residues" evidence="5">
    <location>
        <begin position="374"/>
        <end position="402"/>
    </location>
</feature>
<feature type="domain" description="Peptidyl-prolyl cis-trans isomerase CYP38-like PsbQ-like" evidence="7">
    <location>
        <begin position="82"/>
        <end position="198"/>
    </location>
</feature>
<dbReference type="GO" id="GO:0003755">
    <property type="term" value="F:peptidyl-prolyl cis-trans isomerase activity"/>
    <property type="evidence" value="ECO:0007669"/>
    <property type="project" value="UniProtKB-KW"/>
</dbReference>
<feature type="domain" description="PPIase cyclophilin-type" evidence="6">
    <location>
        <begin position="238"/>
        <end position="302"/>
    </location>
</feature>
<dbReference type="Proteomes" id="UP000653305">
    <property type="component" value="Unassembled WGS sequence"/>
</dbReference>
<dbReference type="InterPro" id="IPR044665">
    <property type="entry name" value="E_coli_cyclophilin_A-like"/>
</dbReference>
<accession>A0A830CR45</accession>
<organism evidence="8 9">
    <name type="scientific">Phtheirospermum japonicum</name>
    <dbReference type="NCBI Taxonomy" id="374723"/>
    <lineage>
        <taxon>Eukaryota</taxon>
        <taxon>Viridiplantae</taxon>
        <taxon>Streptophyta</taxon>
        <taxon>Embryophyta</taxon>
        <taxon>Tracheophyta</taxon>
        <taxon>Spermatophyta</taxon>
        <taxon>Magnoliopsida</taxon>
        <taxon>eudicotyledons</taxon>
        <taxon>Gunneridae</taxon>
        <taxon>Pentapetalae</taxon>
        <taxon>asterids</taxon>
        <taxon>lamiids</taxon>
        <taxon>Lamiales</taxon>
        <taxon>Orobanchaceae</taxon>
        <taxon>Orobanchaceae incertae sedis</taxon>
        <taxon>Phtheirospermum</taxon>
    </lineage>
</organism>
<keyword evidence="4 8" id="KW-0413">Isomerase</keyword>
<dbReference type="Pfam" id="PF21329">
    <property type="entry name" value="CYP38_PsbQ-like"/>
    <property type="match status" value="1"/>
</dbReference>
<keyword evidence="3" id="KW-0697">Rotamase</keyword>
<dbReference type="InterPro" id="IPR048563">
    <property type="entry name" value="CYP38_PsbQ-like"/>
</dbReference>
<evidence type="ECO:0000256" key="5">
    <source>
        <dbReference type="SAM" id="MobiDB-lite"/>
    </source>
</evidence>
<evidence type="ECO:0000256" key="1">
    <source>
        <dbReference type="ARBA" id="ARBA00013194"/>
    </source>
</evidence>
<evidence type="ECO:0000256" key="2">
    <source>
        <dbReference type="ARBA" id="ARBA00023078"/>
    </source>
</evidence>
<evidence type="ECO:0000259" key="7">
    <source>
        <dbReference type="Pfam" id="PF21329"/>
    </source>
</evidence>
<reference evidence="8" key="1">
    <citation type="submission" date="2020-07" db="EMBL/GenBank/DDBJ databases">
        <title>Ethylene signaling mediates host invasion by parasitic plants.</title>
        <authorList>
            <person name="Yoshida S."/>
        </authorList>
    </citation>
    <scope>NUCLEOTIDE SEQUENCE</scope>
    <source>
        <strain evidence="8">Okayama</strain>
    </source>
</reference>
<protein>
    <recommendedName>
        <fullName evidence="1">peptidylprolyl isomerase</fullName>
        <ecNumber evidence="1">5.2.1.8</ecNumber>
    </recommendedName>
</protein>
<dbReference type="Gene3D" id="1.20.120.290">
    <property type="entry name" value="Oxygen-evolving enhancer protein 3 (PsbQ), four-helix up-down bundle"/>
    <property type="match status" value="1"/>
</dbReference>
<evidence type="ECO:0000256" key="4">
    <source>
        <dbReference type="ARBA" id="ARBA00023235"/>
    </source>
</evidence>
<dbReference type="PANTHER" id="PTHR43246">
    <property type="entry name" value="PEPTIDYL-PROLYL CIS-TRANS ISOMERASE CYP38, CHLOROPLASTIC"/>
    <property type="match status" value="1"/>
</dbReference>
<proteinExistence type="predicted"/>
<dbReference type="Gene3D" id="2.40.100.10">
    <property type="entry name" value="Cyclophilin-like"/>
    <property type="match status" value="1"/>
</dbReference>
<dbReference type="SUPFAM" id="SSF50891">
    <property type="entry name" value="Cyclophilin-like"/>
    <property type="match status" value="1"/>
</dbReference>
<dbReference type="EMBL" id="BMAC01000705">
    <property type="protein sequence ID" value="GFQ01757.1"/>
    <property type="molecule type" value="Genomic_DNA"/>
</dbReference>
<evidence type="ECO:0000259" key="6">
    <source>
        <dbReference type="Pfam" id="PF00160"/>
    </source>
</evidence>
<dbReference type="EC" id="5.2.1.8" evidence="1"/>
<dbReference type="OrthoDB" id="1735926at2759"/>
<feature type="region of interest" description="Disordered" evidence="5">
    <location>
        <begin position="374"/>
        <end position="412"/>
    </location>
</feature>
<dbReference type="Pfam" id="PF00160">
    <property type="entry name" value="Pro_isomerase"/>
    <property type="match status" value="1"/>
</dbReference>
<evidence type="ECO:0000256" key="3">
    <source>
        <dbReference type="ARBA" id="ARBA00023110"/>
    </source>
</evidence>
<evidence type="ECO:0000313" key="8">
    <source>
        <dbReference type="EMBL" id="GFQ01757.1"/>
    </source>
</evidence>
<keyword evidence="2" id="KW-0793">Thylakoid</keyword>
<dbReference type="SUPFAM" id="SSF101112">
    <property type="entry name" value="Oxygen-evolving enhancer protein 3"/>
    <property type="match status" value="1"/>
</dbReference>
<dbReference type="InterPro" id="IPR002130">
    <property type="entry name" value="Cyclophilin-type_PPIase_dom"/>
</dbReference>
<sequence>MVPVNSVILCAPPKNQLHLSTQINRLTDRFSSIKKSALSIALAIGLITGFPDLGYLGQADAANIAPALPDVSVLISGPPIKDPGALLRYALPIDNKAIREVQKPLEDITESLKIAGVKALDSVERNVRQASRALNQGRSLIVGGLAKSKADDGIELLKKLESGLDELQKIVEDRNRDAVAPKQKELLNYVGGVEEDMVDGFPYEVPEEYKNMPLLKGRATVDMKVKVKDNPNLNECVFRIVLDGYNAPVTAGNFVDLVERHFYDGMEIQRADGFVVQTGDPEGPAEGFIDPSTEKTRTIPLELMVIGEKAPFYGETLETQHSTGTSEICEARPASANLASVRAILDGIVKSLTRMDQGLTRISLELATLRRDVDRQKASVRESQRCRFDRKQRAEDVRELPAQREPTAGGVRKEALMGLAHDEGAGPPLP</sequence>
<dbReference type="InterPro" id="IPR023222">
    <property type="entry name" value="PsbQ-like_dom_sf"/>
</dbReference>